<evidence type="ECO:0000313" key="1">
    <source>
        <dbReference type="EMBL" id="KAF7576588.1"/>
    </source>
</evidence>
<reference evidence="1 2" key="1">
    <citation type="journal article" date="2018" name="BMC Genomics">
        <title>Comparative genomics of the wheat fungal pathogen Pyrenophora tritici-repentis reveals chromosomal variations and genome plasticity.</title>
        <authorList>
            <person name="Moolhuijzen P."/>
            <person name="See P.T."/>
            <person name="Hane J.K."/>
            <person name="Shi G."/>
            <person name="Liu Z."/>
            <person name="Oliver R.P."/>
            <person name="Moffat C.S."/>
        </authorList>
    </citation>
    <scope>NUCLEOTIDE SEQUENCE [LARGE SCALE GENOMIC DNA]</scope>
    <source>
        <strain evidence="1">M4</strain>
    </source>
</reference>
<gene>
    <name evidence="1" type="ORF">PtrM4_008280</name>
</gene>
<dbReference type="RefSeq" id="XP_065965080.1">
    <property type="nucleotide sequence ID" value="XM_066102878.1"/>
</dbReference>
<sequence length="123" mass="12883">MLRVEVGRVVEEVVVGNLREVGIGVKSKVGDRNLEVENDVIVPSLGDNVVDVDVGGLTETDGEKGIVVTCPVCFINAASLSVLFMSGLLMQNPNKSSVAASFNLNFCLNSIASSKYAALTPGN</sequence>
<dbReference type="AlphaFoldDB" id="A0A2W1ERU7"/>
<dbReference type="EMBL" id="NQIK02000001">
    <property type="protein sequence ID" value="KAF7576588.1"/>
    <property type="molecule type" value="Genomic_DNA"/>
</dbReference>
<dbReference type="Proteomes" id="UP000245464">
    <property type="component" value="Chromosome 1"/>
</dbReference>
<comment type="caution">
    <text evidence="1">The sequence shown here is derived from an EMBL/GenBank/DDBJ whole genome shotgun (WGS) entry which is preliminary data.</text>
</comment>
<proteinExistence type="predicted"/>
<accession>A0A2W1ERU7</accession>
<evidence type="ECO:0000313" key="2">
    <source>
        <dbReference type="Proteomes" id="UP000245464"/>
    </source>
</evidence>
<dbReference type="GeneID" id="90953944"/>
<dbReference type="KEGG" id="ptrr:90953944"/>
<organism evidence="1 2">
    <name type="scientific">Pyrenophora tritici-repentis</name>
    <dbReference type="NCBI Taxonomy" id="45151"/>
    <lineage>
        <taxon>Eukaryota</taxon>
        <taxon>Fungi</taxon>
        <taxon>Dikarya</taxon>
        <taxon>Ascomycota</taxon>
        <taxon>Pezizomycotina</taxon>
        <taxon>Dothideomycetes</taxon>
        <taxon>Pleosporomycetidae</taxon>
        <taxon>Pleosporales</taxon>
        <taxon>Pleosporineae</taxon>
        <taxon>Pleosporaceae</taxon>
        <taxon>Pyrenophora</taxon>
    </lineage>
</organism>
<name>A0A2W1ERU7_9PLEO</name>
<protein>
    <submittedName>
        <fullName evidence="1">TT-ORF1 multi-domain protein</fullName>
    </submittedName>
</protein>